<accession>A0A9J5W8D3</accession>
<evidence type="ECO:0000313" key="2">
    <source>
        <dbReference type="Proteomes" id="UP000824120"/>
    </source>
</evidence>
<reference evidence="1 2" key="1">
    <citation type="submission" date="2020-09" db="EMBL/GenBank/DDBJ databases">
        <title>De no assembly of potato wild relative species, Solanum commersonii.</title>
        <authorList>
            <person name="Cho K."/>
        </authorList>
    </citation>
    <scope>NUCLEOTIDE SEQUENCE [LARGE SCALE GENOMIC DNA]</scope>
    <source>
        <strain evidence="1">LZ3.2</strain>
        <tissue evidence="1">Leaf</tissue>
    </source>
</reference>
<organism evidence="1 2">
    <name type="scientific">Solanum commersonii</name>
    <name type="common">Commerson's wild potato</name>
    <name type="synonym">Commerson's nightshade</name>
    <dbReference type="NCBI Taxonomy" id="4109"/>
    <lineage>
        <taxon>Eukaryota</taxon>
        <taxon>Viridiplantae</taxon>
        <taxon>Streptophyta</taxon>
        <taxon>Embryophyta</taxon>
        <taxon>Tracheophyta</taxon>
        <taxon>Spermatophyta</taxon>
        <taxon>Magnoliopsida</taxon>
        <taxon>eudicotyledons</taxon>
        <taxon>Gunneridae</taxon>
        <taxon>Pentapetalae</taxon>
        <taxon>asterids</taxon>
        <taxon>lamiids</taxon>
        <taxon>Solanales</taxon>
        <taxon>Solanaceae</taxon>
        <taxon>Solanoideae</taxon>
        <taxon>Solaneae</taxon>
        <taxon>Solanum</taxon>
    </lineage>
</organism>
<name>A0A9J5W8D3_SOLCO</name>
<proteinExistence type="predicted"/>
<dbReference type="AlphaFoldDB" id="A0A9J5W8D3"/>
<comment type="caution">
    <text evidence="1">The sequence shown here is derived from an EMBL/GenBank/DDBJ whole genome shotgun (WGS) entry which is preliminary data.</text>
</comment>
<protein>
    <submittedName>
        <fullName evidence="1">Uncharacterized protein</fullName>
    </submittedName>
</protein>
<evidence type="ECO:0000313" key="1">
    <source>
        <dbReference type="EMBL" id="KAG5571793.1"/>
    </source>
</evidence>
<dbReference type="OrthoDB" id="1298065at2759"/>
<dbReference type="EMBL" id="JACXVP010000012">
    <property type="protein sequence ID" value="KAG5571793.1"/>
    <property type="molecule type" value="Genomic_DNA"/>
</dbReference>
<sequence>MKQRWKWRLPNKLFPREKVLSILDLLSKVVDTSIMSLISWNNIDEMEAFLRSLFYGVVVSLSLLYRVECLPVKNSQVQNMHVAKVRILTCMCSTTSSDKIEDKVIGEKVRVADVADKMREARLK</sequence>
<dbReference type="Proteomes" id="UP000824120">
    <property type="component" value="Chromosome 12"/>
</dbReference>
<keyword evidence="2" id="KW-1185">Reference proteome</keyword>
<gene>
    <name evidence="1" type="ORF">H5410_061559</name>
</gene>